<reference evidence="19" key="1">
    <citation type="submission" date="2023-02" db="EMBL/GenBank/DDBJ databases">
        <title>Tahibacter soli sp. nov. isolated from soil.</title>
        <authorList>
            <person name="Baek J.H."/>
            <person name="Lee J.K."/>
            <person name="Choi D.G."/>
            <person name="Jeon C.O."/>
        </authorList>
    </citation>
    <scope>NUCLEOTIDE SEQUENCE</scope>
    <source>
        <strain evidence="19">BL</strain>
    </source>
</reference>
<dbReference type="PROSITE" id="PS52016">
    <property type="entry name" value="TONB_DEPENDENT_REC_3"/>
    <property type="match status" value="1"/>
</dbReference>
<keyword evidence="2 12" id="KW-0813">Transport</keyword>
<evidence type="ECO:0000313" key="20">
    <source>
        <dbReference type="Proteomes" id="UP001139971"/>
    </source>
</evidence>
<evidence type="ECO:0000256" key="3">
    <source>
        <dbReference type="ARBA" id="ARBA00022452"/>
    </source>
</evidence>
<feature type="short sequence motif" description="TonB C-terminal box" evidence="14">
    <location>
        <begin position="727"/>
        <end position="744"/>
    </location>
</feature>
<keyword evidence="3 12" id="KW-1134">Transmembrane beta strand</keyword>
<name>A0A9X4BK91_9GAMM</name>
<accession>A0A9X4BK91</accession>
<evidence type="ECO:0000256" key="5">
    <source>
        <dbReference type="ARBA" id="ARBA00022692"/>
    </source>
</evidence>
<comment type="subcellular location">
    <subcellularLocation>
        <location evidence="1 12">Cell outer membrane</location>
        <topology evidence="1 12">Multi-pass membrane protein</topology>
    </subcellularLocation>
</comment>
<evidence type="ECO:0000259" key="18">
    <source>
        <dbReference type="Pfam" id="PF07715"/>
    </source>
</evidence>
<keyword evidence="4" id="KW-0410">Iron transport</keyword>
<evidence type="ECO:0000256" key="12">
    <source>
        <dbReference type="PROSITE-ProRule" id="PRU01360"/>
    </source>
</evidence>
<evidence type="ECO:0000256" key="15">
    <source>
        <dbReference type="RuleBase" id="RU003357"/>
    </source>
</evidence>
<dbReference type="InterPro" id="IPR037066">
    <property type="entry name" value="Plug_dom_sf"/>
</dbReference>
<dbReference type="InterPro" id="IPR010916">
    <property type="entry name" value="TonB_box_CS"/>
</dbReference>
<dbReference type="PANTHER" id="PTHR32552:SF89">
    <property type="entry name" value="CATECHOLATE SIDEROPHORE RECEPTOR FIU"/>
    <property type="match status" value="1"/>
</dbReference>
<evidence type="ECO:0000256" key="11">
    <source>
        <dbReference type="ARBA" id="ARBA00023237"/>
    </source>
</evidence>
<evidence type="ECO:0000313" key="19">
    <source>
        <dbReference type="EMBL" id="MDC8014007.1"/>
    </source>
</evidence>
<sequence>MKRHPLHLAIVAVMIAGVAHAETNVAVEAAPETSAEAATQTLDTVSVIGQGETRQVQRVLPEQVIDKPAGTSPLKLLDKLPGVHVEAADPWGNYEWSTRISLRGFNQNRLGFTLDGIPLGDMSYGNTNGLHISRALIAENLGIAEVAQGSGALGTASTGNLGGTISFASSDPLANYQVRLAQTVGSDATRRTYARLDTGDHAGFAMYVSGAYSNTDKWKGWGDQEQTQFNGKAVYDFGANHLALLVSTSRRSEVDYADYSLDSQRRLGWDWDNYAADWDRAVAAARGVYTGGVTSLDDAYYLGRGLRDDDLVGLSGEFGLAEGLTLRLGSYYHQNKGQGHWFTPYTPSSATVPISLRTTEYDIERTGYTGALNWQIDNHTIEGGFWTETSVHGLQRNFYFVDGPVDDDYFLRNPDARGFRQRFDTDTTQFYLQDRISLFDDKVKVDVGFKSQDVKTDATNLIGTRASGTLKADKNFLPQAGVNFRVADNEELFFSYAQNQAAFQPGVSGPFSASQDAFNAIRGSLKPERSKTFEGGIRSSHETFDASLALYSVKFDNRLLAIAQCSGIAGCPTVFANVGSVTTKGAEATFVWRPFDGFSWFNALTFTDSQYDANYQDGTNTIPTDGKDVVDTPRRLFATELKYGFDGFEVSVGAKYTGKRYITYINDSSVPGFWVVDAGASYTLGEVGPLSDLKFSANITNLADKQYFGTVGSNGFVASDPTGLNYTLLQGAPRQLFFTVDAKF</sequence>
<feature type="short sequence motif" description="TonB box" evidence="13">
    <location>
        <begin position="44"/>
        <end position="50"/>
    </location>
</feature>
<evidence type="ECO:0000256" key="7">
    <source>
        <dbReference type="ARBA" id="ARBA00023004"/>
    </source>
</evidence>
<evidence type="ECO:0000256" key="16">
    <source>
        <dbReference type="SAM" id="SignalP"/>
    </source>
</evidence>
<keyword evidence="20" id="KW-1185">Reference proteome</keyword>
<dbReference type="PROSITE" id="PS01156">
    <property type="entry name" value="TONB_DEPENDENT_REC_2"/>
    <property type="match status" value="1"/>
</dbReference>
<evidence type="ECO:0000256" key="9">
    <source>
        <dbReference type="ARBA" id="ARBA00023077"/>
    </source>
</evidence>
<dbReference type="InterPro" id="IPR000531">
    <property type="entry name" value="Beta-barrel_TonB"/>
</dbReference>
<keyword evidence="10 12" id="KW-0472">Membrane</keyword>
<keyword evidence="8" id="KW-0406">Ion transport</keyword>
<keyword evidence="19" id="KW-0675">Receptor</keyword>
<evidence type="ECO:0000256" key="1">
    <source>
        <dbReference type="ARBA" id="ARBA00004571"/>
    </source>
</evidence>
<dbReference type="AlphaFoldDB" id="A0A9X4BK91"/>
<feature type="domain" description="TonB-dependent receptor plug" evidence="18">
    <location>
        <begin position="53"/>
        <end position="163"/>
    </location>
</feature>
<dbReference type="InterPro" id="IPR010917">
    <property type="entry name" value="TonB_rcpt_CS"/>
</dbReference>
<keyword evidence="6 16" id="KW-0732">Signal</keyword>
<dbReference type="Gene3D" id="2.40.170.20">
    <property type="entry name" value="TonB-dependent receptor, beta-barrel domain"/>
    <property type="match status" value="1"/>
</dbReference>
<evidence type="ECO:0000256" key="10">
    <source>
        <dbReference type="ARBA" id="ARBA00023136"/>
    </source>
</evidence>
<dbReference type="SUPFAM" id="SSF56935">
    <property type="entry name" value="Porins"/>
    <property type="match status" value="1"/>
</dbReference>
<dbReference type="RefSeq" id="WP_263541652.1">
    <property type="nucleotide sequence ID" value="NZ_JAOVZO020000018.1"/>
</dbReference>
<keyword evidence="11 12" id="KW-0998">Cell outer membrane</keyword>
<dbReference type="Proteomes" id="UP001139971">
    <property type="component" value="Unassembled WGS sequence"/>
</dbReference>
<evidence type="ECO:0000259" key="17">
    <source>
        <dbReference type="Pfam" id="PF00593"/>
    </source>
</evidence>
<evidence type="ECO:0000256" key="4">
    <source>
        <dbReference type="ARBA" id="ARBA00022496"/>
    </source>
</evidence>
<comment type="similarity">
    <text evidence="12 15">Belongs to the TonB-dependent receptor family.</text>
</comment>
<dbReference type="CDD" id="cd01347">
    <property type="entry name" value="ligand_gated_channel"/>
    <property type="match status" value="1"/>
</dbReference>
<feature type="domain" description="TonB-dependent receptor-like beta-barrel" evidence="17">
    <location>
        <begin position="257"/>
        <end position="702"/>
    </location>
</feature>
<keyword evidence="9 13" id="KW-0798">TonB box</keyword>
<dbReference type="Gene3D" id="2.170.130.10">
    <property type="entry name" value="TonB-dependent receptor, plug domain"/>
    <property type="match status" value="1"/>
</dbReference>
<comment type="caution">
    <text evidence="19">The sequence shown here is derived from an EMBL/GenBank/DDBJ whole genome shotgun (WGS) entry which is preliminary data.</text>
</comment>
<dbReference type="InterPro" id="IPR012910">
    <property type="entry name" value="Plug_dom"/>
</dbReference>
<dbReference type="Pfam" id="PF00593">
    <property type="entry name" value="TonB_dep_Rec_b-barrel"/>
    <property type="match status" value="1"/>
</dbReference>
<proteinExistence type="inferred from homology"/>
<dbReference type="GO" id="GO:0009279">
    <property type="term" value="C:cell outer membrane"/>
    <property type="evidence" value="ECO:0007669"/>
    <property type="project" value="UniProtKB-SubCell"/>
</dbReference>
<evidence type="ECO:0000256" key="13">
    <source>
        <dbReference type="PROSITE-ProRule" id="PRU10143"/>
    </source>
</evidence>
<dbReference type="InterPro" id="IPR036942">
    <property type="entry name" value="Beta-barrel_TonB_sf"/>
</dbReference>
<keyword evidence="5 12" id="KW-0812">Transmembrane</keyword>
<dbReference type="PANTHER" id="PTHR32552">
    <property type="entry name" value="FERRICHROME IRON RECEPTOR-RELATED"/>
    <property type="match status" value="1"/>
</dbReference>
<dbReference type="PROSITE" id="PS00430">
    <property type="entry name" value="TONB_DEPENDENT_REC_1"/>
    <property type="match status" value="1"/>
</dbReference>
<gene>
    <name evidence="19" type="ORF">OD750_015795</name>
</gene>
<feature type="signal peptide" evidence="16">
    <location>
        <begin position="1"/>
        <end position="21"/>
    </location>
</feature>
<dbReference type="InterPro" id="IPR039426">
    <property type="entry name" value="TonB-dep_rcpt-like"/>
</dbReference>
<evidence type="ECO:0000256" key="2">
    <source>
        <dbReference type="ARBA" id="ARBA00022448"/>
    </source>
</evidence>
<keyword evidence="7" id="KW-0408">Iron</keyword>
<protein>
    <submittedName>
        <fullName evidence="19">TonB-dependent receptor</fullName>
    </submittedName>
</protein>
<evidence type="ECO:0000256" key="6">
    <source>
        <dbReference type="ARBA" id="ARBA00022729"/>
    </source>
</evidence>
<evidence type="ECO:0000256" key="14">
    <source>
        <dbReference type="PROSITE-ProRule" id="PRU10144"/>
    </source>
</evidence>
<dbReference type="EMBL" id="JAOVZO020000018">
    <property type="protein sequence ID" value="MDC8014007.1"/>
    <property type="molecule type" value="Genomic_DNA"/>
</dbReference>
<evidence type="ECO:0000256" key="8">
    <source>
        <dbReference type="ARBA" id="ARBA00023065"/>
    </source>
</evidence>
<dbReference type="GO" id="GO:0015344">
    <property type="term" value="F:siderophore uptake transmembrane transporter activity"/>
    <property type="evidence" value="ECO:0007669"/>
    <property type="project" value="TreeGrafter"/>
</dbReference>
<organism evidence="19 20">
    <name type="scientific">Tahibacter soli</name>
    <dbReference type="NCBI Taxonomy" id="2983605"/>
    <lineage>
        <taxon>Bacteria</taxon>
        <taxon>Pseudomonadati</taxon>
        <taxon>Pseudomonadota</taxon>
        <taxon>Gammaproteobacteria</taxon>
        <taxon>Lysobacterales</taxon>
        <taxon>Rhodanobacteraceae</taxon>
        <taxon>Tahibacter</taxon>
    </lineage>
</organism>
<feature type="chain" id="PRO_5040923489" evidence="16">
    <location>
        <begin position="22"/>
        <end position="744"/>
    </location>
</feature>
<dbReference type="Pfam" id="PF07715">
    <property type="entry name" value="Plug"/>
    <property type="match status" value="1"/>
</dbReference>